<accession>A0ACC1HF79</accession>
<evidence type="ECO:0000313" key="1">
    <source>
        <dbReference type="EMBL" id="KAJ1673763.1"/>
    </source>
</evidence>
<name>A0ACC1HF79_9FUNG</name>
<dbReference type="Proteomes" id="UP001145114">
    <property type="component" value="Unassembled WGS sequence"/>
</dbReference>
<dbReference type="EMBL" id="JAMZIH010006592">
    <property type="protein sequence ID" value="KAJ1673763.1"/>
    <property type="molecule type" value="Genomic_DNA"/>
</dbReference>
<organism evidence="1 2">
    <name type="scientific">Spiromyces aspiralis</name>
    <dbReference type="NCBI Taxonomy" id="68401"/>
    <lineage>
        <taxon>Eukaryota</taxon>
        <taxon>Fungi</taxon>
        <taxon>Fungi incertae sedis</taxon>
        <taxon>Zoopagomycota</taxon>
        <taxon>Kickxellomycotina</taxon>
        <taxon>Kickxellomycetes</taxon>
        <taxon>Kickxellales</taxon>
        <taxon>Kickxellaceae</taxon>
        <taxon>Spiromyces</taxon>
    </lineage>
</organism>
<protein>
    <submittedName>
        <fullName evidence="1">Uncharacterized protein</fullName>
    </submittedName>
</protein>
<gene>
    <name evidence="1" type="ORF">EV182_004600</name>
</gene>
<proteinExistence type="predicted"/>
<reference evidence="1" key="1">
    <citation type="submission" date="2022-06" db="EMBL/GenBank/DDBJ databases">
        <title>Phylogenomic reconstructions and comparative analyses of Kickxellomycotina fungi.</title>
        <authorList>
            <person name="Reynolds N.K."/>
            <person name="Stajich J.E."/>
            <person name="Barry K."/>
            <person name="Grigoriev I.V."/>
            <person name="Crous P."/>
            <person name="Smith M.E."/>
        </authorList>
    </citation>
    <scope>NUCLEOTIDE SEQUENCE</scope>
    <source>
        <strain evidence="1">RSA 2271</strain>
    </source>
</reference>
<sequence length="238" mass="25932">MLQRGYEMFSSGRSPSNHRHSVAVSPSSQTDQYNAILPDDVEYARHTKARAVYHESKIPRSPHVRALSPTNAAGLISPSLVPQGILAMAARNTQQQQQQRQRPDMAPAPFREQYPRHYHYHAGKAEPTTPKRSGGGSKSFVGVSVLDDISFTEGHAKPRLHGQETPSSPASSRCGAMLGDASFGEPASVNDTFIVDDASVDIGDACGNTKETMAILGHATERSIRRQRMIHTPGKHID</sequence>
<feature type="non-terminal residue" evidence="1">
    <location>
        <position position="238"/>
    </location>
</feature>
<keyword evidence="2" id="KW-1185">Reference proteome</keyword>
<comment type="caution">
    <text evidence="1">The sequence shown here is derived from an EMBL/GenBank/DDBJ whole genome shotgun (WGS) entry which is preliminary data.</text>
</comment>
<evidence type="ECO:0000313" key="2">
    <source>
        <dbReference type="Proteomes" id="UP001145114"/>
    </source>
</evidence>